<dbReference type="RefSeq" id="WP_203905435.1">
    <property type="nucleotide sequence ID" value="NZ_BOPF01000062.1"/>
</dbReference>
<dbReference type="AlphaFoldDB" id="A0A8J3YUA6"/>
<reference evidence="2" key="1">
    <citation type="submission" date="2021-01" db="EMBL/GenBank/DDBJ databases">
        <title>Whole genome shotgun sequence of Virgisporangium aliadipatigenens NBRC 105644.</title>
        <authorList>
            <person name="Komaki H."/>
            <person name="Tamura T."/>
        </authorList>
    </citation>
    <scope>NUCLEOTIDE SEQUENCE</scope>
    <source>
        <strain evidence="2">NBRC 105644</strain>
    </source>
</reference>
<name>A0A8J3YUA6_9ACTN</name>
<comment type="caution">
    <text evidence="1">Lacks conserved residue(s) required for the propagation of feature annotation.</text>
</comment>
<organism evidence="2 3">
    <name type="scientific">Virgisporangium aliadipatigenens</name>
    <dbReference type="NCBI Taxonomy" id="741659"/>
    <lineage>
        <taxon>Bacteria</taxon>
        <taxon>Bacillati</taxon>
        <taxon>Actinomycetota</taxon>
        <taxon>Actinomycetes</taxon>
        <taxon>Micromonosporales</taxon>
        <taxon>Micromonosporaceae</taxon>
        <taxon>Virgisporangium</taxon>
    </lineage>
</organism>
<protein>
    <recommendedName>
        <fullName evidence="1">ATP-dependent dethiobiotin synthetase BioD</fullName>
        <ecNumber evidence="1">6.3.3.3</ecNumber>
    </recommendedName>
    <alternativeName>
        <fullName evidence="1">DTB synthetase</fullName>
        <shortName evidence="1">DTBS</shortName>
    </alternativeName>
    <alternativeName>
        <fullName evidence="1">Dethiobiotin synthase</fullName>
    </alternativeName>
</protein>
<sequence length="227" mass="23010">MSILLVTGTDTGVGKTVVTAALAATAGAAGCTVAVLKPAQTGVGPGEESDMDTVARLAAPVTVKTLADYPDPLAPAAAARAAGRPALALDSVLTTVTELRAAHDVVLIEGAGGLLVPMGVGWTTADLAQQLGGPVIVVAHAGLGTLNHTGLTLEALSRRGIPAFVVIGSWPARPELVHRTNLTDLPGSRVGVVPEGVAGWPLERFTASAPKWFSTEFITEVLTSDED</sequence>
<keyword evidence="1" id="KW-0093">Biotin biosynthesis</keyword>
<keyword evidence="1" id="KW-0436">Ligase</keyword>
<keyword evidence="1" id="KW-0460">Magnesium</keyword>
<dbReference type="Gene3D" id="3.40.50.300">
    <property type="entry name" value="P-loop containing nucleotide triphosphate hydrolases"/>
    <property type="match status" value="1"/>
</dbReference>
<feature type="binding site" evidence="1">
    <location>
        <position position="16"/>
    </location>
    <ligand>
        <name>Mg(2+)</name>
        <dbReference type="ChEBI" id="CHEBI:18420"/>
    </ligand>
</feature>
<evidence type="ECO:0000313" key="2">
    <source>
        <dbReference type="EMBL" id="GIJ52039.1"/>
    </source>
</evidence>
<evidence type="ECO:0000313" key="3">
    <source>
        <dbReference type="Proteomes" id="UP000619260"/>
    </source>
</evidence>
<dbReference type="UniPathway" id="UPA00078">
    <property type="reaction ID" value="UER00161"/>
</dbReference>
<dbReference type="PANTHER" id="PTHR43210:SF5">
    <property type="entry name" value="DETHIOBIOTIN SYNTHETASE"/>
    <property type="match status" value="1"/>
</dbReference>
<comment type="similarity">
    <text evidence="1">Belongs to the dethiobiotin synthetase family.</text>
</comment>
<accession>A0A8J3YUA6</accession>
<dbReference type="HAMAP" id="MF_00336">
    <property type="entry name" value="BioD"/>
    <property type="match status" value="1"/>
</dbReference>
<feature type="binding site" evidence="1">
    <location>
        <begin position="109"/>
        <end position="112"/>
    </location>
    <ligand>
        <name>ATP</name>
        <dbReference type="ChEBI" id="CHEBI:30616"/>
    </ligand>
</feature>
<dbReference type="GO" id="GO:0005524">
    <property type="term" value="F:ATP binding"/>
    <property type="evidence" value="ECO:0007669"/>
    <property type="project" value="UniProtKB-UniRule"/>
</dbReference>
<dbReference type="EMBL" id="BOPF01000062">
    <property type="protein sequence ID" value="GIJ52039.1"/>
    <property type="molecule type" value="Genomic_DNA"/>
</dbReference>
<comment type="subcellular location">
    <subcellularLocation>
        <location evidence="1">Cytoplasm</location>
    </subcellularLocation>
</comment>
<comment type="catalytic activity">
    <reaction evidence="1">
        <text>(7R,8S)-7,8-diammoniononanoate + CO2 + ATP = (4R,5S)-dethiobiotin + ADP + phosphate + 3 H(+)</text>
        <dbReference type="Rhea" id="RHEA:15805"/>
        <dbReference type="ChEBI" id="CHEBI:15378"/>
        <dbReference type="ChEBI" id="CHEBI:16526"/>
        <dbReference type="ChEBI" id="CHEBI:30616"/>
        <dbReference type="ChEBI" id="CHEBI:43474"/>
        <dbReference type="ChEBI" id="CHEBI:149469"/>
        <dbReference type="ChEBI" id="CHEBI:149473"/>
        <dbReference type="ChEBI" id="CHEBI:456216"/>
        <dbReference type="EC" id="6.3.3.3"/>
    </reaction>
</comment>
<evidence type="ECO:0000256" key="1">
    <source>
        <dbReference type="HAMAP-Rule" id="MF_00336"/>
    </source>
</evidence>
<dbReference type="EC" id="6.3.3.3" evidence="1"/>
<feature type="binding site" evidence="1">
    <location>
        <begin position="12"/>
        <end position="17"/>
    </location>
    <ligand>
        <name>ATP</name>
        <dbReference type="ChEBI" id="CHEBI:30616"/>
    </ligand>
</feature>
<dbReference type="GO" id="GO:0004141">
    <property type="term" value="F:dethiobiotin synthase activity"/>
    <property type="evidence" value="ECO:0007669"/>
    <property type="project" value="UniProtKB-UniRule"/>
</dbReference>
<keyword evidence="3" id="KW-1185">Reference proteome</keyword>
<dbReference type="NCBIfam" id="TIGR00347">
    <property type="entry name" value="bioD"/>
    <property type="match status" value="1"/>
</dbReference>
<proteinExistence type="inferred from homology"/>
<comment type="cofactor">
    <cofactor evidence="1">
        <name>Mg(2+)</name>
        <dbReference type="ChEBI" id="CHEBI:18420"/>
    </cofactor>
</comment>
<feature type="binding site" evidence="1">
    <location>
        <position position="50"/>
    </location>
    <ligand>
        <name>ATP</name>
        <dbReference type="ChEBI" id="CHEBI:30616"/>
    </ligand>
</feature>
<gene>
    <name evidence="1 2" type="primary">bioD</name>
    <name evidence="2" type="ORF">Val02_89250</name>
</gene>
<dbReference type="GO" id="GO:0000287">
    <property type="term" value="F:magnesium ion binding"/>
    <property type="evidence" value="ECO:0007669"/>
    <property type="project" value="UniProtKB-UniRule"/>
</dbReference>
<comment type="subunit">
    <text evidence="1">Homodimer.</text>
</comment>
<feature type="binding site" evidence="1">
    <location>
        <position position="195"/>
    </location>
    <ligand>
        <name>ATP</name>
        <dbReference type="ChEBI" id="CHEBI:30616"/>
    </ligand>
</feature>
<comment type="caution">
    <text evidence="2">The sequence shown here is derived from an EMBL/GenBank/DDBJ whole genome shotgun (WGS) entry which is preliminary data.</text>
</comment>
<dbReference type="GO" id="GO:0005829">
    <property type="term" value="C:cytosol"/>
    <property type="evidence" value="ECO:0007669"/>
    <property type="project" value="TreeGrafter"/>
</dbReference>
<keyword evidence="1" id="KW-0963">Cytoplasm</keyword>
<dbReference type="CDD" id="cd03109">
    <property type="entry name" value="DTBS"/>
    <property type="match status" value="1"/>
</dbReference>
<dbReference type="InterPro" id="IPR004472">
    <property type="entry name" value="DTB_synth_BioD"/>
</dbReference>
<dbReference type="InterPro" id="IPR027417">
    <property type="entry name" value="P-loop_NTPase"/>
</dbReference>
<feature type="binding site" evidence="1">
    <location>
        <position position="41"/>
    </location>
    <ligand>
        <name>substrate</name>
    </ligand>
</feature>
<keyword evidence="1" id="KW-0067">ATP-binding</keyword>
<keyword evidence="1" id="KW-0479">Metal-binding</keyword>
<dbReference type="Proteomes" id="UP000619260">
    <property type="component" value="Unassembled WGS sequence"/>
</dbReference>
<dbReference type="Pfam" id="PF13500">
    <property type="entry name" value="AAA_26"/>
    <property type="match status" value="1"/>
</dbReference>
<feature type="active site" evidence="1">
    <location>
        <position position="37"/>
    </location>
</feature>
<feature type="binding site" evidence="1">
    <location>
        <position position="50"/>
    </location>
    <ligand>
        <name>Mg(2+)</name>
        <dbReference type="ChEBI" id="CHEBI:18420"/>
    </ligand>
</feature>
<comment type="pathway">
    <text evidence="1">Cofactor biosynthesis; biotin biosynthesis; biotin from 7,8-diaminononanoate: step 1/2.</text>
</comment>
<dbReference type="GO" id="GO:0009102">
    <property type="term" value="P:biotin biosynthetic process"/>
    <property type="evidence" value="ECO:0007669"/>
    <property type="project" value="UniProtKB-UniRule"/>
</dbReference>
<comment type="function">
    <text evidence="1">Catalyzes a mechanistically unusual reaction, the ATP-dependent insertion of CO2 between the N7 and N8 nitrogen atoms of 7,8-diaminopelargonic acid (DAPA, also called 7,8-diammoniononanoate) to form a ureido ring.</text>
</comment>
<keyword evidence="1" id="KW-0547">Nucleotide-binding</keyword>
<dbReference type="PANTHER" id="PTHR43210">
    <property type="entry name" value="DETHIOBIOTIN SYNTHETASE"/>
    <property type="match status" value="1"/>
</dbReference>
<feature type="binding site" evidence="1">
    <location>
        <position position="109"/>
    </location>
    <ligand>
        <name>Mg(2+)</name>
        <dbReference type="ChEBI" id="CHEBI:18420"/>
    </ligand>
</feature>
<dbReference type="SUPFAM" id="SSF52540">
    <property type="entry name" value="P-loop containing nucleoside triphosphate hydrolases"/>
    <property type="match status" value="1"/>
</dbReference>